<organism evidence="3 4">
    <name type="scientific">Knufia obscura</name>
    <dbReference type="NCBI Taxonomy" id="1635080"/>
    <lineage>
        <taxon>Eukaryota</taxon>
        <taxon>Fungi</taxon>
        <taxon>Dikarya</taxon>
        <taxon>Ascomycota</taxon>
        <taxon>Pezizomycotina</taxon>
        <taxon>Eurotiomycetes</taxon>
        <taxon>Chaetothyriomycetidae</taxon>
        <taxon>Chaetothyriales</taxon>
        <taxon>Trichomeriaceae</taxon>
        <taxon>Knufia</taxon>
    </lineage>
</organism>
<dbReference type="GeneID" id="90000321"/>
<keyword evidence="4" id="KW-1185">Reference proteome</keyword>
<dbReference type="EMBL" id="JAVHJV010000008">
    <property type="protein sequence ID" value="KAK5940457.1"/>
    <property type="molecule type" value="Genomic_DNA"/>
</dbReference>
<evidence type="ECO:0000313" key="4">
    <source>
        <dbReference type="Proteomes" id="UP001334248"/>
    </source>
</evidence>
<comment type="caution">
    <text evidence="3">The sequence shown here is derived from an EMBL/GenBank/DDBJ whole genome shotgun (WGS) entry which is preliminary data.</text>
</comment>
<keyword evidence="1" id="KW-0175">Coiled coil</keyword>
<feature type="coiled-coil region" evidence="1">
    <location>
        <begin position="95"/>
        <end position="128"/>
    </location>
</feature>
<accession>A0ABR0RIJ9</accession>
<protein>
    <submittedName>
        <fullName evidence="3">Uncharacterized protein</fullName>
    </submittedName>
</protein>
<dbReference type="PANTHER" id="PTHR40642">
    <property type="entry name" value="YALI0F31295P"/>
    <property type="match status" value="1"/>
</dbReference>
<name>A0ABR0RIJ9_9EURO</name>
<evidence type="ECO:0000256" key="1">
    <source>
        <dbReference type="SAM" id="Coils"/>
    </source>
</evidence>
<gene>
    <name evidence="3" type="ORF">PMZ80_006872</name>
</gene>
<dbReference type="PANTHER" id="PTHR40642:SF1">
    <property type="entry name" value="YALI0F31295P"/>
    <property type="match status" value="1"/>
</dbReference>
<feature type="region of interest" description="Disordered" evidence="2">
    <location>
        <begin position="157"/>
        <end position="176"/>
    </location>
</feature>
<dbReference type="Proteomes" id="UP001334248">
    <property type="component" value="Unassembled WGS sequence"/>
</dbReference>
<reference evidence="3 4" key="1">
    <citation type="journal article" date="2023" name="Res Sq">
        <title>Genomic and morphological characterization of Knufia obscura isolated from the Mars 2020 spacecraft assembly facility.</title>
        <authorList>
            <person name="Chander A.M."/>
            <person name="Teixeira M.M."/>
            <person name="Singh N.K."/>
            <person name="Williams M.P."/>
            <person name="Parker C.W."/>
            <person name="Leo P."/>
            <person name="Stajich J.E."/>
            <person name="Torok T."/>
            <person name="Tighe S."/>
            <person name="Mason C.E."/>
            <person name="Venkateswaran K."/>
        </authorList>
    </citation>
    <scope>NUCLEOTIDE SEQUENCE [LARGE SCALE GENOMIC DNA]</scope>
    <source>
        <strain evidence="3 4">CCFEE 5817</strain>
    </source>
</reference>
<sequence length="176" mass="20590">MSSLKFGALKCKKILQALSSTSITEADQYQEDIINLQRFHQQHFPRQPVPNIQAEAQSHSETWEGSPSGDLGYYEDGVRRTLTDEQIAMFRHSEIQRLLAERRRQRELREEQQEKEERLIELRKHRIQDNPSSTTFETDTSIHSRSNVAELSYDDNHVSQQNAKEPKTFHWPQLGS</sequence>
<evidence type="ECO:0000256" key="2">
    <source>
        <dbReference type="SAM" id="MobiDB-lite"/>
    </source>
</evidence>
<dbReference type="Pfam" id="PF12720">
    <property type="entry name" value="DUF3807"/>
    <property type="match status" value="1"/>
</dbReference>
<dbReference type="RefSeq" id="XP_064728547.1">
    <property type="nucleotide sequence ID" value="XM_064875282.1"/>
</dbReference>
<proteinExistence type="predicted"/>
<dbReference type="InterPro" id="IPR024526">
    <property type="entry name" value="DUF3807"/>
</dbReference>
<evidence type="ECO:0000313" key="3">
    <source>
        <dbReference type="EMBL" id="KAK5940457.1"/>
    </source>
</evidence>